<gene>
    <name evidence="3" type="ORF">E5351_07155</name>
</gene>
<comment type="caution">
    <text evidence="3">The sequence shown here is derived from an EMBL/GenBank/DDBJ whole genome shotgun (WGS) entry which is preliminary data.</text>
</comment>
<evidence type="ECO:0000313" key="3">
    <source>
        <dbReference type="EMBL" id="TGY13536.1"/>
    </source>
</evidence>
<evidence type="ECO:0000313" key="4">
    <source>
        <dbReference type="Proteomes" id="UP000309117"/>
    </source>
</evidence>
<feature type="transmembrane region" description="Helical" evidence="2">
    <location>
        <begin position="194"/>
        <end position="212"/>
    </location>
</feature>
<dbReference type="RefSeq" id="WP_004040318.1">
    <property type="nucleotide sequence ID" value="NZ_AQFR02000003.1"/>
</dbReference>
<accession>A0A4S2BFY8</accession>
<protein>
    <submittedName>
        <fullName evidence="3">DUF1129 family protein</fullName>
    </submittedName>
</protein>
<feature type="region of interest" description="Disordered" evidence="1">
    <location>
        <begin position="1"/>
        <end position="40"/>
    </location>
</feature>
<dbReference type="Pfam" id="PF06570">
    <property type="entry name" value="DUF1129"/>
    <property type="match status" value="1"/>
</dbReference>
<dbReference type="EMBL" id="SRYV01000012">
    <property type="protein sequence ID" value="TGY13536.1"/>
    <property type="molecule type" value="Genomic_DNA"/>
</dbReference>
<feature type="compositionally biased region" description="Basic and acidic residues" evidence="1">
    <location>
        <begin position="15"/>
        <end position="40"/>
    </location>
</feature>
<evidence type="ECO:0000256" key="2">
    <source>
        <dbReference type="SAM" id="Phobius"/>
    </source>
</evidence>
<dbReference type="InterPro" id="IPR009214">
    <property type="entry name" value="DUF1129"/>
</dbReference>
<evidence type="ECO:0000256" key="1">
    <source>
        <dbReference type="SAM" id="MobiDB-lite"/>
    </source>
</evidence>
<keyword evidence="2" id="KW-1133">Transmembrane helix</keyword>
<feature type="transmembrane region" description="Helical" evidence="2">
    <location>
        <begin position="224"/>
        <end position="243"/>
    </location>
</feature>
<dbReference type="Proteomes" id="UP000309117">
    <property type="component" value="Unassembled WGS sequence"/>
</dbReference>
<keyword evidence="2" id="KW-0812">Transmembrane</keyword>
<reference evidence="3 4" key="1">
    <citation type="submission" date="2019-04" db="EMBL/GenBank/DDBJ databases">
        <title>Microbes associate with the intestines of laboratory mice.</title>
        <authorList>
            <person name="Navarre W."/>
            <person name="Wong E."/>
            <person name="Huang K."/>
            <person name="Tropini C."/>
            <person name="Ng K."/>
            <person name="Yu B."/>
        </authorList>
    </citation>
    <scope>NUCLEOTIDE SEQUENCE [LARGE SCALE GENOMIC DNA]</scope>
    <source>
        <strain evidence="3 4">NM61_E11</strain>
    </source>
</reference>
<proteinExistence type="predicted"/>
<feature type="transmembrane region" description="Helical" evidence="2">
    <location>
        <begin position="127"/>
        <end position="144"/>
    </location>
</feature>
<sequence>MAEEKNNTAKINQSKQEKLKNQTESQNKDDELKTKSPAELRKLLSNKNSDYVFRLQKELQAQGKMTLEEAESKVNELLPEIIVAQRHGQPANGLYMASPKIKAMDMLSPKNKKPVVHPFWQRAIDSALLYLVFFVGAFGVLEMFQSSGQKDNPQTGILTLVSVGVLMGIYMAKYNDWVVPGKGQGKTRVSWGKAILGMLGLLIALFIWLWIITLPGIRVINPTLPGVVDIIIAAIAYGIRWLFRRHYDITGSTFAPAPRQK</sequence>
<name>A0A4S2BFY8_9LACO</name>
<organism evidence="3 4">
    <name type="scientific">Lactobacillus intestinalis</name>
    <dbReference type="NCBI Taxonomy" id="151781"/>
    <lineage>
        <taxon>Bacteria</taxon>
        <taxon>Bacillati</taxon>
        <taxon>Bacillota</taxon>
        <taxon>Bacilli</taxon>
        <taxon>Lactobacillales</taxon>
        <taxon>Lactobacillaceae</taxon>
        <taxon>Lactobacillus</taxon>
    </lineage>
</organism>
<keyword evidence="2" id="KW-0472">Membrane</keyword>
<feature type="transmembrane region" description="Helical" evidence="2">
    <location>
        <begin position="156"/>
        <end position="173"/>
    </location>
</feature>
<dbReference type="GeneID" id="75117260"/>
<dbReference type="AlphaFoldDB" id="A0A4S2BFY8"/>